<evidence type="ECO:0000259" key="6">
    <source>
        <dbReference type="Pfam" id="PF11699"/>
    </source>
</evidence>
<feature type="region of interest" description="Disordered" evidence="5">
    <location>
        <begin position="350"/>
        <end position="376"/>
    </location>
</feature>
<protein>
    <submittedName>
        <fullName evidence="8">LANO_0D06128g1_1</fullName>
    </submittedName>
</protein>
<evidence type="ECO:0000256" key="1">
    <source>
        <dbReference type="ARBA" id="ARBA00004123"/>
    </source>
</evidence>
<feature type="compositionally biased region" description="Basic and acidic residues" evidence="5">
    <location>
        <begin position="550"/>
        <end position="570"/>
    </location>
</feature>
<dbReference type="InterPro" id="IPR014710">
    <property type="entry name" value="RmlC-like_jellyroll"/>
</dbReference>
<dbReference type="OrthoDB" id="1939643at2759"/>
<evidence type="ECO:0000256" key="2">
    <source>
        <dbReference type="ARBA" id="ARBA00010291"/>
    </source>
</evidence>
<proteinExistence type="inferred from homology"/>
<evidence type="ECO:0000256" key="3">
    <source>
        <dbReference type="ARBA" id="ARBA00023125"/>
    </source>
</evidence>
<evidence type="ECO:0000256" key="4">
    <source>
        <dbReference type="ARBA" id="ARBA00023242"/>
    </source>
</evidence>
<dbReference type="InterPro" id="IPR025974">
    <property type="entry name" value="Mif2/CENP-C_cupin"/>
</dbReference>
<comment type="similarity">
    <text evidence="2">Belongs to the CENP-C/MIF2 family.</text>
</comment>
<dbReference type="GO" id="GO:0005634">
    <property type="term" value="C:nucleus"/>
    <property type="evidence" value="ECO:0007669"/>
    <property type="project" value="UniProtKB-SubCell"/>
</dbReference>
<feature type="compositionally biased region" description="Polar residues" evidence="5">
    <location>
        <begin position="181"/>
        <end position="191"/>
    </location>
</feature>
<dbReference type="Proteomes" id="UP000189911">
    <property type="component" value="Chromosome D"/>
</dbReference>
<keyword evidence="4" id="KW-0539">Nucleus</keyword>
<dbReference type="GO" id="GO:0051455">
    <property type="term" value="P:spindle attachment to meiosis I kinetochore"/>
    <property type="evidence" value="ECO:0007669"/>
    <property type="project" value="TreeGrafter"/>
</dbReference>
<feature type="domain" description="Mif2/CENP-C cupin" evidence="6">
    <location>
        <begin position="452"/>
        <end position="536"/>
    </location>
</feature>
<keyword evidence="9" id="KW-1185">Reference proteome</keyword>
<sequence length="578" mass="66134">MDYMNLGVTARKTGIKIQHGIRKDEFSMESVDEFFKEDESYISTRRRSRKSSLLPLQQPILPEGFTETSRRSSNFLPPSIPTIYEDFAEEPAREALTEDVFGGDFDEAQELIEEQELSHIQVDRSERRPTTKTRRYEPDYRTDEESFQDEALPQTPASDYGNESYRDVPDLVADDEDEPSHGNTTFNTSDNALLEDELDRDYELQSEEDGDYVEEQRYRAKRGFSESEDEDNASGRSSSNEHGMLKNTNQSILGRPVGRKGLVNSDQESSVDEKSDDEFIQDQAQELGQEVNYSRVNGVRKSNRVKIAPLEYWRNEKVVYKRKSRKPVLEIDKVITYEEDEDEEEEMLRKRKMAKKRPFNFTPSGRPRGRPRKNQDTIVDMVDGPGNPNQTLIAKISTGQIRHSEWVKQGVYKAKVNTSADHTQKEEDVLAYSDIAARPEHSRHMIDGNYSLTVLFDKYRESFASGFLTLPVGSRKKPSDSHNVFINFYLIQGVLEITIGENTLICTEGSSFQIPAYNEYALINKGKNIAKMYFVQVTIPNTHTSSLSEPVDKPSMKGKEDTSKDPRKSLSDMSISQS</sequence>
<feature type="region of interest" description="Disordered" evidence="5">
    <location>
        <begin position="545"/>
        <end position="578"/>
    </location>
</feature>
<dbReference type="PANTHER" id="PTHR16684">
    <property type="entry name" value="CENTROMERE PROTEIN C"/>
    <property type="match status" value="1"/>
</dbReference>
<evidence type="ECO:0000313" key="8">
    <source>
        <dbReference type="EMBL" id="SCU89720.1"/>
    </source>
</evidence>
<dbReference type="InterPro" id="IPR011051">
    <property type="entry name" value="RmlC_Cupin_sf"/>
</dbReference>
<gene>
    <name evidence="8" type="ORF">LANO_0D06128G</name>
</gene>
<name>A0A1G4JH50_9SACH</name>
<feature type="domain" description="Mif2 N-terminal" evidence="7">
    <location>
        <begin position="3"/>
        <end position="41"/>
    </location>
</feature>
<dbReference type="PANTHER" id="PTHR16684:SF11">
    <property type="entry name" value="CENTROMERE PROTEIN C"/>
    <property type="match status" value="1"/>
</dbReference>
<dbReference type="GO" id="GO:0051315">
    <property type="term" value="P:attachment of mitotic spindle microtubules to kinetochore"/>
    <property type="evidence" value="ECO:0007669"/>
    <property type="project" value="TreeGrafter"/>
</dbReference>
<dbReference type="GO" id="GO:0000776">
    <property type="term" value="C:kinetochore"/>
    <property type="evidence" value="ECO:0007669"/>
    <property type="project" value="InterPro"/>
</dbReference>
<feature type="compositionally biased region" description="Polar residues" evidence="5">
    <location>
        <begin position="234"/>
        <end position="252"/>
    </location>
</feature>
<feature type="region of interest" description="Disordered" evidence="5">
    <location>
        <begin position="220"/>
        <end position="278"/>
    </location>
</feature>
<dbReference type="SUPFAM" id="SSF51182">
    <property type="entry name" value="RmlC-like cupins"/>
    <property type="match status" value="1"/>
</dbReference>
<dbReference type="InterPro" id="IPR028929">
    <property type="entry name" value="Mif2_N"/>
</dbReference>
<dbReference type="AlphaFoldDB" id="A0A1G4JH50"/>
<dbReference type="EMBL" id="LT598448">
    <property type="protein sequence ID" value="SCU89720.1"/>
    <property type="molecule type" value="Genomic_DNA"/>
</dbReference>
<dbReference type="InterPro" id="IPR028386">
    <property type="entry name" value="CENP-C/Mif2/cnp3"/>
</dbReference>
<dbReference type="Pfam" id="PF11699">
    <property type="entry name" value="CENP-C_C"/>
    <property type="match status" value="1"/>
</dbReference>
<dbReference type="GO" id="GO:0051382">
    <property type="term" value="P:kinetochore assembly"/>
    <property type="evidence" value="ECO:0007669"/>
    <property type="project" value="InterPro"/>
</dbReference>
<evidence type="ECO:0000259" key="7">
    <source>
        <dbReference type="Pfam" id="PF15624"/>
    </source>
</evidence>
<organism evidence="8 9">
    <name type="scientific">Lachancea nothofagi CBS 11611</name>
    <dbReference type="NCBI Taxonomy" id="1266666"/>
    <lineage>
        <taxon>Eukaryota</taxon>
        <taxon>Fungi</taxon>
        <taxon>Dikarya</taxon>
        <taxon>Ascomycota</taxon>
        <taxon>Saccharomycotina</taxon>
        <taxon>Saccharomycetes</taxon>
        <taxon>Saccharomycetales</taxon>
        <taxon>Saccharomycetaceae</taxon>
        <taxon>Lachancea</taxon>
    </lineage>
</organism>
<dbReference type="Pfam" id="PF15624">
    <property type="entry name" value="Mif2_N"/>
    <property type="match status" value="1"/>
</dbReference>
<keyword evidence="3" id="KW-0238">DNA-binding</keyword>
<dbReference type="GO" id="GO:0019237">
    <property type="term" value="F:centromeric DNA binding"/>
    <property type="evidence" value="ECO:0007669"/>
    <property type="project" value="InterPro"/>
</dbReference>
<feature type="region of interest" description="Disordered" evidence="5">
    <location>
        <begin position="114"/>
        <end position="195"/>
    </location>
</feature>
<dbReference type="Gene3D" id="2.60.120.10">
    <property type="entry name" value="Jelly Rolls"/>
    <property type="match status" value="1"/>
</dbReference>
<evidence type="ECO:0000256" key="5">
    <source>
        <dbReference type="SAM" id="MobiDB-lite"/>
    </source>
</evidence>
<feature type="compositionally biased region" description="Basic and acidic residues" evidence="5">
    <location>
        <begin position="121"/>
        <end position="144"/>
    </location>
</feature>
<accession>A0A1G4JH50</accession>
<evidence type="ECO:0000313" key="9">
    <source>
        <dbReference type="Proteomes" id="UP000189911"/>
    </source>
</evidence>
<reference evidence="9" key="1">
    <citation type="submission" date="2016-03" db="EMBL/GenBank/DDBJ databases">
        <authorList>
            <person name="Devillers Hugo."/>
        </authorList>
    </citation>
    <scope>NUCLEOTIDE SEQUENCE [LARGE SCALE GENOMIC DNA]</scope>
</reference>
<comment type="subcellular location">
    <subcellularLocation>
        <location evidence="1">Nucleus</location>
    </subcellularLocation>
</comment>